<dbReference type="InterPro" id="IPR011067">
    <property type="entry name" value="Plasmid_toxin/cell-grow_inhib"/>
</dbReference>
<keyword evidence="1" id="KW-0255">Endonuclease</keyword>
<gene>
    <name evidence="2" type="ORF">CJ671_08940</name>
</gene>
<organism evidence="2 3">
    <name type="scientific">Aliarcobacter cryaerophilus</name>
    <dbReference type="NCBI Taxonomy" id="28198"/>
    <lineage>
        <taxon>Bacteria</taxon>
        <taxon>Pseudomonadati</taxon>
        <taxon>Campylobacterota</taxon>
        <taxon>Epsilonproteobacteria</taxon>
        <taxon>Campylobacterales</taxon>
        <taxon>Arcobacteraceae</taxon>
        <taxon>Aliarcobacter</taxon>
    </lineage>
</organism>
<dbReference type="PANTHER" id="PTHR33988:SF2">
    <property type="entry name" value="ENDORIBONUCLEASE MAZF"/>
    <property type="match status" value="1"/>
</dbReference>
<dbReference type="InterPro" id="IPR003477">
    <property type="entry name" value="PemK-like"/>
</dbReference>
<keyword evidence="1" id="KW-0540">Nuclease</keyword>
<comment type="function">
    <text evidence="1">Toxic component of a type II toxin-antitoxin (TA) system.</text>
</comment>
<evidence type="ECO:0000313" key="2">
    <source>
        <dbReference type="EMBL" id="PRM88491.1"/>
    </source>
</evidence>
<dbReference type="EMBL" id="NXGH01000029">
    <property type="protein sequence ID" value="PRM88491.1"/>
    <property type="molecule type" value="Genomic_DNA"/>
</dbReference>
<dbReference type="AlphaFoldDB" id="A0A2S9SPH7"/>
<dbReference type="Proteomes" id="UP000238649">
    <property type="component" value="Unassembled WGS sequence"/>
</dbReference>
<dbReference type="GO" id="GO:0004521">
    <property type="term" value="F:RNA endonuclease activity"/>
    <property type="evidence" value="ECO:0007669"/>
    <property type="project" value="TreeGrafter"/>
</dbReference>
<comment type="caution">
    <text evidence="2">The sequence shown here is derived from an EMBL/GenBank/DDBJ whole genome shotgun (WGS) entry which is preliminary data.</text>
</comment>
<accession>A0A2S9SPH7</accession>
<dbReference type="EC" id="3.1.-.-" evidence="1"/>
<dbReference type="SUPFAM" id="SSF50118">
    <property type="entry name" value="Cell growth inhibitor/plasmid maintenance toxic component"/>
    <property type="match status" value="1"/>
</dbReference>
<name>A0A2S9SPH7_9BACT</name>
<dbReference type="PANTHER" id="PTHR33988">
    <property type="entry name" value="ENDORIBONUCLEASE MAZF-RELATED"/>
    <property type="match status" value="1"/>
</dbReference>
<comment type="similarity">
    <text evidence="1">Belongs to the PemK/MazF family.</text>
</comment>
<dbReference type="OrthoDB" id="9793906at2"/>
<dbReference type="GO" id="GO:0006402">
    <property type="term" value="P:mRNA catabolic process"/>
    <property type="evidence" value="ECO:0007669"/>
    <property type="project" value="TreeGrafter"/>
</dbReference>
<dbReference type="PIRSF" id="PIRSF033490">
    <property type="entry name" value="MazF"/>
    <property type="match status" value="1"/>
</dbReference>
<dbReference type="Pfam" id="PF02452">
    <property type="entry name" value="PemK_toxin"/>
    <property type="match status" value="1"/>
</dbReference>
<proteinExistence type="inferred from homology"/>
<dbReference type="Gene3D" id="2.30.30.110">
    <property type="match status" value="1"/>
</dbReference>
<sequence>MMELNRGDIVIVNLYPKKGDEVGKIRPAVIISGNDENSILDTVILLPLSTNLIDDMFPYRLRIEKRDNLKEDSDILINQIRTLSKTRIKEKIAKLSNEEYDLVIQALCKNFH</sequence>
<reference evidence="2 3" key="1">
    <citation type="submission" date="2017-09" db="EMBL/GenBank/DDBJ databases">
        <title>Reassesment of A. cryaerophilus.</title>
        <authorList>
            <person name="Perez-Cataluna A."/>
            <person name="Collado L."/>
            <person name="Salgado O."/>
            <person name="Lefinanco V."/>
            <person name="Figueras M.J."/>
        </authorList>
    </citation>
    <scope>NUCLEOTIDE SEQUENCE [LARGE SCALE GENOMIC DNA]</scope>
    <source>
        <strain evidence="2 3">LMG 9871</strain>
    </source>
</reference>
<evidence type="ECO:0000256" key="1">
    <source>
        <dbReference type="PIRNR" id="PIRNR033490"/>
    </source>
</evidence>
<keyword evidence="1" id="KW-0378">Hydrolase</keyword>
<dbReference type="GO" id="GO:0016075">
    <property type="term" value="P:rRNA catabolic process"/>
    <property type="evidence" value="ECO:0007669"/>
    <property type="project" value="TreeGrafter"/>
</dbReference>
<evidence type="ECO:0000313" key="3">
    <source>
        <dbReference type="Proteomes" id="UP000238649"/>
    </source>
</evidence>
<protein>
    <recommendedName>
        <fullName evidence="1">mRNA interferase</fullName>
        <ecNumber evidence="1">3.1.-.-</ecNumber>
    </recommendedName>
</protein>
<dbReference type="GO" id="GO:0003677">
    <property type="term" value="F:DNA binding"/>
    <property type="evidence" value="ECO:0007669"/>
    <property type="project" value="InterPro"/>
</dbReference>
<dbReference type="GO" id="GO:0016787">
    <property type="term" value="F:hydrolase activity"/>
    <property type="evidence" value="ECO:0007669"/>
    <property type="project" value="UniProtKB-KW"/>
</dbReference>